<protein>
    <recommendedName>
        <fullName evidence="2">thymidine kinase</fullName>
        <ecNumber evidence="2">2.7.1.21</ecNumber>
    </recommendedName>
</protein>
<dbReference type="GO" id="GO:0071897">
    <property type="term" value="P:DNA biosynthetic process"/>
    <property type="evidence" value="ECO:0007669"/>
    <property type="project" value="UniProtKB-KW"/>
</dbReference>
<dbReference type="InterPro" id="IPR001267">
    <property type="entry name" value="Thymidine_kinase"/>
</dbReference>
<evidence type="ECO:0000256" key="7">
    <source>
        <dbReference type="ARBA" id="ARBA00022840"/>
    </source>
</evidence>
<dbReference type="GO" id="GO:0005524">
    <property type="term" value="F:ATP binding"/>
    <property type="evidence" value="ECO:0007669"/>
    <property type="project" value="UniProtKB-KW"/>
</dbReference>
<dbReference type="EC" id="2.7.1.21" evidence="2"/>
<dbReference type="Gene3D" id="3.40.50.300">
    <property type="entry name" value="P-loop containing nucleotide triphosphate hydrolases"/>
    <property type="match status" value="1"/>
</dbReference>
<keyword evidence="5" id="KW-0547">Nucleotide-binding</keyword>
<evidence type="ECO:0000256" key="6">
    <source>
        <dbReference type="ARBA" id="ARBA00022777"/>
    </source>
</evidence>
<dbReference type="Gramene" id="TraesCAD_scaffold_051030_01G000400.1">
    <property type="protein sequence ID" value="TraesCAD_scaffold_051030_01G000400.1"/>
    <property type="gene ID" value="TraesCAD_scaffold_051030_01G000400"/>
</dbReference>
<evidence type="ECO:0000256" key="3">
    <source>
        <dbReference type="ARBA" id="ARBA00022634"/>
    </source>
</evidence>
<name>A0A3B6AWY8_WHEAT</name>
<evidence type="ECO:0000256" key="4">
    <source>
        <dbReference type="ARBA" id="ARBA00022679"/>
    </source>
</evidence>
<dbReference type="Gramene" id="TraesJAG2A03G00688340.1">
    <property type="protein sequence ID" value="TraesJAG2A03G00688340.1"/>
    <property type="gene ID" value="TraesJAG2A03G00688340"/>
</dbReference>
<comment type="similarity">
    <text evidence="1">Belongs to the thymidine kinase family.</text>
</comment>
<reference evidence="8" key="2">
    <citation type="submission" date="2018-10" db="UniProtKB">
        <authorList>
            <consortium name="EnsemblPlants"/>
        </authorList>
    </citation>
    <scope>IDENTIFICATION</scope>
</reference>
<dbReference type="EnsemblPlants" id="TraesCS2A02G250500.1">
    <property type="protein sequence ID" value="TraesCS2A02G250500.1"/>
    <property type="gene ID" value="TraesCS2A02G250500"/>
</dbReference>
<dbReference type="InterPro" id="IPR027417">
    <property type="entry name" value="P-loop_NTPase"/>
</dbReference>
<accession>A0A3B6AWY8</accession>
<proteinExistence type="inferred from homology"/>
<dbReference type="Gramene" id="TraesWEE_scaffold_059570_01G000400.1">
    <property type="protein sequence ID" value="TraesWEE_scaffold_059570_01G000400.1"/>
    <property type="gene ID" value="TraesWEE_scaffold_059570_01G000400"/>
</dbReference>
<evidence type="ECO:0000256" key="1">
    <source>
        <dbReference type="ARBA" id="ARBA00007587"/>
    </source>
</evidence>
<dbReference type="OMA" id="LLHYLRI"/>
<evidence type="ECO:0000256" key="5">
    <source>
        <dbReference type="ARBA" id="ARBA00022741"/>
    </source>
</evidence>
<organism evidence="8">
    <name type="scientific">Triticum aestivum</name>
    <name type="common">Wheat</name>
    <dbReference type="NCBI Taxonomy" id="4565"/>
    <lineage>
        <taxon>Eukaryota</taxon>
        <taxon>Viridiplantae</taxon>
        <taxon>Streptophyta</taxon>
        <taxon>Embryophyta</taxon>
        <taxon>Tracheophyta</taxon>
        <taxon>Spermatophyta</taxon>
        <taxon>Magnoliopsida</taxon>
        <taxon>Liliopsida</taxon>
        <taxon>Poales</taxon>
        <taxon>Poaceae</taxon>
        <taxon>BOP clade</taxon>
        <taxon>Pooideae</taxon>
        <taxon>Triticodae</taxon>
        <taxon>Triticeae</taxon>
        <taxon>Triticinae</taxon>
        <taxon>Triticum</taxon>
    </lineage>
</organism>
<dbReference type="GO" id="GO:0004797">
    <property type="term" value="F:thymidine kinase activity"/>
    <property type="evidence" value="ECO:0007669"/>
    <property type="project" value="UniProtKB-EC"/>
</dbReference>
<reference evidence="8" key="1">
    <citation type="submission" date="2018-08" db="EMBL/GenBank/DDBJ databases">
        <authorList>
            <person name="Rossello M."/>
        </authorList>
    </citation>
    <scope>NUCLEOTIDE SEQUENCE [LARGE SCALE GENOMIC DNA]</scope>
    <source>
        <strain evidence="8">cv. Chinese Spring</strain>
    </source>
</reference>
<dbReference type="Pfam" id="PF00265">
    <property type="entry name" value="TK"/>
    <property type="match status" value="1"/>
</dbReference>
<dbReference type="Gramene" id="TraesNOR2A03G00697460.1">
    <property type="protein sequence ID" value="TraesNOR2A03G00697460.1"/>
    <property type="gene ID" value="TraesNOR2A03G00697460"/>
</dbReference>
<evidence type="ECO:0000313" key="9">
    <source>
        <dbReference type="Proteomes" id="UP000019116"/>
    </source>
</evidence>
<keyword evidence="4" id="KW-0808">Transferase</keyword>
<evidence type="ECO:0000313" key="8">
    <source>
        <dbReference type="EnsemblPlants" id="TraesCS2A02G250500.1"/>
    </source>
</evidence>
<sequence length="145" mass="16520">MACEESAVPLKTTEQFYFSVMTRTKSLSVLGHSMCLGRNPPHDGSTSVYAAPDQLLRLNAPKLLSDANFTLGRCEKNTFFRCLSLFLLHYLRIFRVIHVIVGPMFAGKTTALLRRHRQVGKLIFSKVIVWVLQAPTEWKRLLQQV</sequence>
<evidence type="ECO:0000256" key="2">
    <source>
        <dbReference type="ARBA" id="ARBA00012118"/>
    </source>
</evidence>
<dbReference type="Proteomes" id="UP000019116">
    <property type="component" value="Chromosome 2A"/>
</dbReference>
<keyword evidence="6" id="KW-0418">Kinase</keyword>
<dbReference type="Gramene" id="TraesCS2A02G250500.1">
    <property type="protein sequence ID" value="TraesCS2A02G250500.1"/>
    <property type="gene ID" value="TraesCS2A02G250500"/>
</dbReference>
<dbReference type="Gramene" id="TraesCS2A03G0602700.1">
    <property type="protein sequence ID" value="TraesCS2A03G0602700.1.CDS"/>
    <property type="gene ID" value="TraesCS2A03G0602700"/>
</dbReference>
<keyword evidence="9" id="KW-1185">Reference proteome</keyword>
<keyword evidence="7" id="KW-0067">ATP-binding</keyword>
<keyword evidence="3" id="KW-0237">DNA synthesis</keyword>
<dbReference type="AlphaFoldDB" id="A0A3B6AWY8"/>